<organism evidence="1 2">
    <name type="scientific">Rheinheimera baltica</name>
    <dbReference type="NCBI Taxonomy" id="67576"/>
    <lineage>
        <taxon>Bacteria</taxon>
        <taxon>Pseudomonadati</taxon>
        <taxon>Pseudomonadota</taxon>
        <taxon>Gammaproteobacteria</taxon>
        <taxon>Chromatiales</taxon>
        <taxon>Chromatiaceae</taxon>
        <taxon>Rheinheimera</taxon>
    </lineage>
</organism>
<dbReference type="EMBL" id="JAPJDZ010000169">
    <property type="protein sequence ID" value="MDP5138463.1"/>
    <property type="molecule type" value="Genomic_DNA"/>
</dbReference>
<evidence type="ECO:0000313" key="1">
    <source>
        <dbReference type="EMBL" id="MDP5138463.1"/>
    </source>
</evidence>
<reference evidence="1 2" key="1">
    <citation type="submission" date="2022-11" db="EMBL/GenBank/DDBJ databases">
        <title>Viruses from the air-sea interface of a natural surface slick.</title>
        <authorList>
            <person name="Rahlff J."/>
            <person name="Holmfeldt K."/>
        </authorList>
    </citation>
    <scope>NUCLEOTIDE SEQUENCE [LARGE SCALE GENOMIC DNA]</scope>
    <source>
        <strain evidence="1 2">SMS4</strain>
    </source>
</reference>
<dbReference type="SUPFAM" id="SSF89946">
    <property type="entry name" value="Hypothetical protein VC0424"/>
    <property type="match status" value="1"/>
</dbReference>
<evidence type="ECO:0000313" key="2">
    <source>
        <dbReference type="Proteomes" id="UP001231109"/>
    </source>
</evidence>
<dbReference type="InterPro" id="IPR036701">
    <property type="entry name" value="RraB-like_sf"/>
</dbReference>
<dbReference type="RefSeq" id="WP_305977585.1">
    <property type="nucleotide sequence ID" value="NZ_JAPJDZ010000169.1"/>
</dbReference>
<dbReference type="Proteomes" id="UP001231109">
    <property type="component" value="Unassembled WGS sequence"/>
</dbReference>
<gene>
    <name evidence="1" type="ORF">ORJ04_21170</name>
</gene>
<comment type="caution">
    <text evidence="1">The sequence shown here is derived from an EMBL/GenBank/DDBJ whole genome shotgun (WGS) entry which is preliminary data.</text>
</comment>
<sequence length="103" mass="11778">MISSKIDRLANSGIDISGFHELEFEFYVVGKAKLPSLAAEFYHPDNSMRVSTQKHPNGFGYSFRLRIDGILQEKDIAKTLVWLNNVANEHSVILENWRVVQKT</sequence>
<accession>A0ABT9I4Z9</accession>
<protein>
    <submittedName>
        <fullName evidence="1">Ribonuclease E inhibitor RraB</fullName>
    </submittedName>
</protein>
<proteinExistence type="predicted"/>
<keyword evidence="2" id="KW-1185">Reference proteome</keyword>
<name>A0ABT9I4Z9_9GAMM</name>